<keyword evidence="7" id="KW-0325">Glycoprotein</keyword>
<dbReference type="Pfam" id="PF00328">
    <property type="entry name" value="His_Phos_2"/>
    <property type="match status" value="1"/>
</dbReference>
<name>A0ABD2MHM2_9CUCU</name>
<dbReference type="InterPro" id="IPR029033">
    <property type="entry name" value="His_PPase_superfam"/>
</dbReference>
<evidence type="ECO:0000256" key="1">
    <source>
        <dbReference type="ARBA" id="ARBA00000032"/>
    </source>
</evidence>
<dbReference type="EC" id="3.1.3.2" evidence="3"/>
<keyword evidence="5" id="KW-0378">Hydrolase</keyword>
<dbReference type="PANTHER" id="PTHR11567">
    <property type="entry name" value="ACID PHOSPHATASE-RELATED"/>
    <property type="match status" value="1"/>
</dbReference>
<proteinExistence type="inferred from homology"/>
<sequence>MCLPTNARLDNIKLECALFSVVVNLIMSTVCEKSNSDELLALTVVHRHGDRTPIVFYPNDPYKDSSIWNGTAAGDLTNVGKQQMYELGKWMRARYDNFLSKTYHKKEIYVLSSDEDRCIRSASALLAGLYPPVDTDVWNPNLPWNPIPVHAIPAQYDDILYNLKSCPRRMQLFMEFLKRSEEENKDLIKYLEKHSGKQMRSILDIMFLADALSIETKKKLALPEWTRALQPEKLKSIRDAYFYYQTSTLEITKFSVGRFHHELLKQFDAYAFYKERPHETKVKIYSGHDINIHTILESLKIPHSVEIPLAAALLIELRKSTSGDLYVQMLYKTDKTMLLPIVENDSKYGYEQFASILKTMAVSKNEYRKLCEIQCDCTVDYDVILQTL</sequence>
<comment type="similarity">
    <text evidence="2">Belongs to the histidine acid phosphatase family.</text>
</comment>
<evidence type="ECO:0000256" key="6">
    <source>
        <dbReference type="ARBA" id="ARBA00023157"/>
    </source>
</evidence>
<evidence type="ECO:0000256" key="7">
    <source>
        <dbReference type="ARBA" id="ARBA00023180"/>
    </source>
</evidence>
<dbReference type="SUPFAM" id="SSF53254">
    <property type="entry name" value="Phosphoglycerate mutase-like"/>
    <property type="match status" value="1"/>
</dbReference>
<dbReference type="Gene3D" id="3.40.50.1240">
    <property type="entry name" value="Phosphoglycerate mutase-like"/>
    <property type="match status" value="1"/>
</dbReference>
<reference evidence="8 9" key="1">
    <citation type="journal article" date="2021" name="BMC Biol.">
        <title>Horizontally acquired antibacterial genes associated with adaptive radiation of ladybird beetles.</title>
        <authorList>
            <person name="Li H.S."/>
            <person name="Tang X.F."/>
            <person name="Huang Y.H."/>
            <person name="Xu Z.Y."/>
            <person name="Chen M.L."/>
            <person name="Du X.Y."/>
            <person name="Qiu B.Y."/>
            <person name="Chen P.T."/>
            <person name="Zhang W."/>
            <person name="Slipinski A."/>
            <person name="Escalona H.E."/>
            <person name="Waterhouse R.M."/>
            <person name="Zwick A."/>
            <person name="Pang H."/>
        </authorList>
    </citation>
    <scope>NUCLEOTIDE SEQUENCE [LARGE SCALE GENOMIC DNA]</scope>
    <source>
        <strain evidence="8">SYSU2018</strain>
    </source>
</reference>
<gene>
    <name evidence="8" type="ORF">HHI36_010034</name>
</gene>
<dbReference type="PROSITE" id="PS00616">
    <property type="entry name" value="HIS_ACID_PHOSPHAT_1"/>
    <property type="match status" value="1"/>
</dbReference>
<comment type="caution">
    <text evidence="8">The sequence shown here is derived from an EMBL/GenBank/DDBJ whole genome shotgun (WGS) entry which is preliminary data.</text>
</comment>
<dbReference type="CDD" id="cd07061">
    <property type="entry name" value="HP_HAP_like"/>
    <property type="match status" value="1"/>
</dbReference>
<dbReference type="InterPro" id="IPR033379">
    <property type="entry name" value="Acid_Pase_AS"/>
</dbReference>
<organism evidence="8 9">
    <name type="scientific">Cryptolaemus montrouzieri</name>
    <dbReference type="NCBI Taxonomy" id="559131"/>
    <lineage>
        <taxon>Eukaryota</taxon>
        <taxon>Metazoa</taxon>
        <taxon>Ecdysozoa</taxon>
        <taxon>Arthropoda</taxon>
        <taxon>Hexapoda</taxon>
        <taxon>Insecta</taxon>
        <taxon>Pterygota</taxon>
        <taxon>Neoptera</taxon>
        <taxon>Endopterygota</taxon>
        <taxon>Coleoptera</taxon>
        <taxon>Polyphaga</taxon>
        <taxon>Cucujiformia</taxon>
        <taxon>Coccinelloidea</taxon>
        <taxon>Coccinellidae</taxon>
        <taxon>Scymninae</taxon>
        <taxon>Scymnini</taxon>
        <taxon>Cryptolaemus</taxon>
    </lineage>
</organism>
<evidence type="ECO:0000256" key="2">
    <source>
        <dbReference type="ARBA" id="ARBA00005375"/>
    </source>
</evidence>
<keyword evidence="6" id="KW-1015">Disulfide bond</keyword>
<dbReference type="AlphaFoldDB" id="A0ABD2MHM2"/>
<dbReference type="Proteomes" id="UP001516400">
    <property type="component" value="Unassembled WGS sequence"/>
</dbReference>
<evidence type="ECO:0000313" key="8">
    <source>
        <dbReference type="EMBL" id="KAL3265838.1"/>
    </source>
</evidence>
<dbReference type="EMBL" id="JABFTP020000001">
    <property type="protein sequence ID" value="KAL3265838.1"/>
    <property type="molecule type" value="Genomic_DNA"/>
</dbReference>
<accession>A0ABD2MHM2</accession>
<evidence type="ECO:0000313" key="9">
    <source>
        <dbReference type="Proteomes" id="UP001516400"/>
    </source>
</evidence>
<dbReference type="InterPro" id="IPR000560">
    <property type="entry name" value="His_Pase_clade-2"/>
</dbReference>
<comment type="catalytic activity">
    <reaction evidence="1">
        <text>a phosphate monoester + H2O = an alcohol + phosphate</text>
        <dbReference type="Rhea" id="RHEA:15017"/>
        <dbReference type="ChEBI" id="CHEBI:15377"/>
        <dbReference type="ChEBI" id="CHEBI:30879"/>
        <dbReference type="ChEBI" id="CHEBI:43474"/>
        <dbReference type="ChEBI" id="CHEBI:67140"/>
        <dbReference type="EC" id="3.1.3.2"/>
    </reaction>
</comment>
<dbReference type="PANTHER" id="PTHR11567:SF211">
    <property type="entry name" value="PROSTATIC ACID PHOSPHATASE"/>
    <property type="match status" value="1"/>
</dbReference>
<evidence type="ECO:0000256" key="4">
    <source>
        <dbReference type="ARBA" id="ARBA00022729"/>
    </source>
</evidence>
<evidence type="ECO:0000256" key="3">
    <source>
        <dbReference type="ARBA" id="ARBA00012646"/>
    </source>
</evidence>
<protein>
    <recommendedName>
        <fullName evidence="3">acid phosphatase</fullName>
        <ecNumber evidence="3">3.1.3.2</ecNumber>
    </recommendedName>
</protein>
<keyword evidence="4" id="KW-0732">Signal</keyword>
<dbReference type="InterPro" id="IPR050645">
    <property type="entry name" value="Histidine_acid_phosphatase"/>
</dbReference>
<dbReference type="GO" id="GO:0003993">
    <property type="term" value="F:acid phosphatase activity"/>
    <property type="evidence" value="ECO:0007669"/>
    <property type="project" value="UniProtKB-EC"/>
</dbReference>
<evidence type="ECO:0000256" key="5">
    <source>
        <dbReference type="ARBA" id="ARBA00022801"/>
    </source>
</evidence>
<keyword evidence="9" id="KW-1185">Reference proteome</keyword>